<dbReference type="Gene3D" id="3.20.20.80">
    <property type="entry name" value="Glycosidases"/>
    <property type="match status" value="1"/>
</dbReference>
<protein>
    <submittedName>
        <fullName evidence="11">Cellulase family glycosylhydrolase</fullName>
    </submittedName>
</protein>
<proteinExistence type="inferred from homology"/>
<keyword evidence="6" id="KW-0624">Polysaccharide degradation</keyword>
<evidence type="ECO:0000256" key="5">
    <source>
        <dbReference type="ARBA" id="ARBA00023295"/>
    </source>
</evidence>
<evidence type="ECO:0000256" key="7">
    <source>
        <dbReference type="RuleBase" id="RU361153"/>
    </source>
</evidence>
<dbReference type="InterPro" id="IPR013783">
    <property type="entry name" value="Ig-like_fold"/>
</dbReference>
<evidence type="ECO:0000256" key="2">
    <source>
        <dbReference type="ARBA" id="ARBA00022801"/>
    </source>
</evidence>
<dbReference type="EMBL" id="JADYTN010000003">
    <property type="protein sequence ID" value="MCF2562852.1"/>
    <property type="molecule type" value="Genomic_DNA"/>
</dbReference>
<reference evidence="11 12" key="1">
    <citation type="submission" date="2020-12" db="EMBL/GenBank/DDBJ databases">
        <title>Whole genome sequences of gut porcine anaerobes.</title>
        <authorList>
            <person name="Kubasova T."/>
            <person name="Jahodarova E."/>
            <person name="Rychlik I."/>
        </authorList>
    </citation>
    <scope>NUCLEOTIDE SEQUENCE [LARGE SCALE GENOMIC DNA]</scope>
    <source>
        <strain evidence="11 12">An925</strain>
    </source>
</reference>
<dbReference type="InterPro" id="IPR001547">
    <property type="entry name" value="Glyco_hydro_5"/>
</dbReference>
<dbReference type="Pfam" id="PF13004">
    <property type="entry name" value="BACON"/>
    <property type="match status" value="1"/>
</dbReference>
<keyword evidence="2 7" id="KW-0378">Hydrolase</keyword>
<evidence type="ECO:0000256" key="3">
    <source>
        <dbReference type="ARBA" id="ARBA00023001"/>
    </source>
</evidence>
<comment type="caution">
    <text evidence="11">The sequence shown here is derived from an EMBL/GenBank/DDBJ whole genome shotgun (WGS) entry which is preliminary data.</text>
</comment>
<dbReference type="InterPro" id="IPR017853">
    <property type="entry name" value="GH"/>
</dbReference>
<keyword evidence="5 7" id="KW-0326">Glycosidase</keyword>
<comment type="similarity">
    <text evidence="1 7">Belongs to the glycosyl hydrolase 5 (cellulase A) family.</text>
</comment>
<dbReference type="Proteomes" id="UP001200470">
    <property type="component" value="Unassembled WGS sequence"/>
</dbReference>
<dbReference type="InterPro" id="IPR024361">
    <property type="entry name" value="BACON"/>
</dbReference>
<dbReference type="InterPro" id="IPR050386">
    <property type="entry name" value="Glycosyl_hydrolase_5"/>
</dbReference>
<organism evidence="11 12">
    <name type="scientific">Xylanibacter brevis</name>
    <dbReference type="NCBI Taxonomy" id="83231"/>
    <lineage>
        <taxon>Bacteria</taxon>
        <taxon>Pseudomonadati</taxon>
        <taxon>Bacteroidota</taxon>
        <taxon>Bacteroidia</taxon>
        <taxon>Bacteroidales</taxon>
        <taxon>Prevotellaceae</taxon>
        <taxon>Xylanibacter</taxon>
    </lineage>
</organism>
<feature type="domain" description="BACON" evidence="10">
    <location>
        <begin position="56"/>
        <end position="114"/>
    </location>
</feature>
<dbReference type="PANTHER" id="PTHR31297">
    <property type="entry name" value="GLUCAN ENDO-1,6-BETA-GLUCOSIDASE B"/>
    <property type="match status" value="1"/>
</dbReference>
<name>A0ABS9CCL9_9BACT</name>
<evidence type="ECO:0000256" key="6">
    <source>
        <dbReference type="ARBA" id="ARBA00023326"/>
    </source>
</evidence>
<evidence type="ECO:0000256" key="1">
    <source>
        <dbReference type="ARBA" id="ARBA00005641"/>
    </source>
</evidence>
<dbReference type="PANTHER" id="PTHR31297:SF41">
    <property type="entry name" value="ENDOGLUCANASE, PUTATIVE (AFU_ORTHOLOGUE AFUA_5G01830)-RELATED"/>
    <property type="match status" value="1"/>
</dbReference>
<dbReference type="CDD" id="cd14948">
    <property type="entry name" value="BACON"/>
    <property type="match status" value="1"/>
</dbReference>
<sequence>MKVGMCLLGSVAFVACGDDDPDDGPAVEGLTVTPTSLSFTKDGGQKSISARAGQNVTASSDAAWCVVTIGEKTPTLKVTPINVTVEANTTTEQRTATITVKAGAESKTVSVTQEKGETKPDSNPDPSGNIKYDAKQVAKLMYPGWNLGNTMEAGSNTNSWKSVGVSTETAWQKTKTTKELINFIKAQGFKSVRIPCAWVMGHITDTNNCTIDPQWMARVKEIVSYCVDADLYVVLNQHWDGGWLEHDGFTANAAVALKKQQLTKVWTQIAEAFKDYDDHVIFAGLNEPGVGGAYQDNGKNIADDKLASRLAEYEQAFIDAVRATGGNNEYRVLVVQGPETNIDKTVKNNYCSKLNDKHTGRLMMEVHFYDPYQFTMMNKDESLEKMWYYWGKDNTGSDANRNANSNYTENYVKNQMAKLKTAFVDNGIPVIIGEFGANQRFAIGQDPIHDASIKAWYAAVTSYAINNGCIPYAWDTNSGNGMSIIDRSNIKVLNTNMMTGVTEGVAAAKWPY</sequence>
<accession>A0ABS9CCL9</accession>
<gene>
    <name evidence="11" type="ORF">I6E12_01800</name>
</gene>
<evidence type="ECO:0000313" key="12">
    <source>
        <dbReference type="Proteomes" id="UP001200470"/>
    </source>
</evidence>
<feature type="domain" description="Glycoside hydrolase family 5" evidence="9">
    <location>
        <begin position="162"/>
        <end position="478"/>
    </location>
</feature>
<evidence type="ECO:0000256" key="8">
    <source>
        <dbReference type="SAM" id="MobiDB-lite"/>
    </source>
</evidence>
<evidence type="ECO:0000256" key="4">
    <source>
        <dbReference type="ARBA" id="ARBA00023277"/>
    </source>
</evidence>
<dbReference type="Pfam" id="PF00150">
    <property type="entry name" value="Cellulase"/>
    <property type="match status" value="1"/>
</dbReference>
<evidence type="ECO:0000259" key="10">
    <source>
        <dbReference type="Pfam" id="PF13004"/>
    </source>
</evidence>
<dbReference type="SUPFAM" id="SSF51445">
    <property type="entry name" value="(Trans)glycosidases"/>
    <property type="match status" value="1"/>
</dbReference>
<evidence type="ECO:0000313" key="11">
    <source>
        <dbReference type="EMBL" id="MCF2562852.1"/>
    </source>
</evidence>
<keyword evidence="12" id="KW-1185">Reference proteome</keyword>
<keyword evidence="3" id="KW-0136">Cellulose degradation</keyword>
<dbReference type="PROSITE" id="PS51257">
    <property type="entry name" value="PROKAR_LIPOPROTEIN"/>
    <property type="match status" value="1"/>
</dbReference>
<dbReference type="Gene3D" id="2.60.40.10">
    <property type="entry name" value="Immunoglobulins"/>
    <property type="match status" value="1"/>
</dbReference>
<evidence type="ECO:0000259" key="9">
    <source>
        <dbReference type="Pfam" id="PF00150"/>
    </source>
</evidence>
<keyword evidence="4" id="KW-0119">Carbohydrate metabolism</keyword>
<feature type="region of interest" description="Disordered" evidence="8">
    <location>
        <begin position="103"/>
        <end position="129"/>
    </location>
</feature>